<reference evidence="2 3" key="1">
    <citation type="journal article" date="2023" name="Plants (Basel)">
        <title>Bridging the Gap: Combining Genomics and Transcriptomics Approaches to Understand Stylosanthes scabra, an Orphan Legume from the Brazilian Caatinga.</title>
        <authorList>
            <person name="Ferreira-Neto J.R.C."/>
            <person name="da Silva M.D."/>
            <person name="Binneck E."/>
            <person name="de Melo N.F."/>
            <person name="da Silva R.H."/>
            <person name="de Melo A.L.T.M."/>
            <person name="Pandolfi V."/>
            <person name="Bustamante F.O."/>
            <person name="Brasileiro-Vidal A.C."/>
            <person name="Benko-Iseppon A.M."/>
        </authorList>
    </citation>
    <scope>NUCLEOTIDE SEQUENCE [LARGE SCALE GENOMIC DNA]</scope>
    <source>
        <tissue evidence="2">Leaves</tissue>
    </source>
</reference>
<sequence>MAGGTMELWKPTSSPPLRGRCRSAQNQRDQRCSVYGSSDDRRHARLLYAEVGRAKLISLPVLECVKEGKMFLTAVFGDGAVGRGGRHGDQRRGGRGRVH</sequence>
<name>A0ABU6VBK6_9FABA</name>
<evidence type="ECO:0000313" key="3">
    <source>
        <dbReference type="Proteomes" id="UP001341840"/>
    </source>
</evidence>
<dbReference type="Proteomes" id="UP001341840">
    <property type="component" value="Unassembled WGS sequence"/>
</dbReference>
<organism evidence="2 3">
    <name type="scientific">Stylosanthes scabra</name>
    <dbReference type="NCBI Taxonomy" id="79078"/>
    <lineage>
        <taxon>Eukaryota</taxon>
        <taxon>Viridiplantae</taxon>
        <taxon>Streptophyta</taxon>
        <taxon>Embryophyta</taxon>
        <taxon>Tracheophyta</taxon>
        <taxon>Spermatophyta</taxon>
        <taxon>Magnoliopsida</taxon>
        <taxon>eudicotyledons</taxon>
        <taxon>Gunneridae</taxon>
        <taxon>Pentapetalae</taxon>
        <taxon>rosids</taxon>
        <taxon>fabids</taxon>
        <taxon>Fabales</taxon>
        <taxon>Fabaceae</taxon>
        <taxon>Papilionoideae</taxon>
        <taxon>50 kb inversion clade</taxon>
        <taxon>dalbergioids sensu lato</taxon>
        <taxon>Dalbergieae</taxon>
        <taxon>Pterocarpus clade</taxon>
        <taxon>Stylosanthes</taxon>
    </lineage>
</organism>
<dbReference type="EMBL" id="JASCZI010151210">
    <property type="protein sequence ID" value="MED6170956.1"/>
    <property type="molecule type" value="Genomic_DNA"/>
</dbReference>
<comment type="caution">
    <text evidence="2">The sequence shown here is derived from an EMBL/GenBank/DDBJ whole genome shotgun (WGS) entry which is preliminary data.</text>
</comment>
<evidence type="ECO:0000313" key="2">
    <source>
        <dbReference type="EMBL" id="MED6170956.1"/>
    </source>
</evidence>
<feature type="region of interest" description="Disordered" evidence="1">
    <location>
        <begin position="79"/>
        <end position="99"/>
    </location>
</feature>
<evidence type="ECO:0000256" key="1">
    <source>
        <dbReference type="SAM" id="MobiDB-lite"/>
    </source>
</evidence>
<feature type="region of interest" description="Disordered" evidence="1">
    <location>
        <begin position="1"/>
        <end position="25"/>
    </location>
</feature>
<proteinExistence type="predicted"/>
<gene>
    <name evidence="2" type="ORF">PIB30_036119</name>
</gene>
<accession>A0ABU6VBK6</accession>
<keyword evidence="3" id="KW-1185">Reference proteome</keyword>
<protein>
    <submittedName>
        <fullName evidence="2">Uncharacterized protein</fullName>
    </submittedName>
</protein>